<protein>
    <submittedName>
        <fullName evidence="1">Uncharacterized protein</fullName>
    </submittedName>
</protein>
<name>A0AAJ6L2A3_9ACTN</name>
<gene>
    <name evidence="1" type="ORF">Q3V37_25830</name>
</gene>
<dbReference type="RefSeq" id="WP_306271959.1">
    <property type="nucleotide sequence ID" value="NZ_CP130472.1"/>
</dbReference>
<sequence length="59" mass="6342">MRGSSRSGRCLAAWPPRGRVDLRRLAAQGGTYPLDLTYSDFGTPVIVQAPPAEQIAGTR</sequence>
<dbReference type="AlphaFoldDB" id="A0AAJ6L2A3"/>
<proteinExistence type="predicted"/>
<dbReference type="EMBL" id="CP130472">
    <property type="protein sequence ID" value="WLS44771.1"/>
    <property type="molecule type" value="Genomic_DNA"/>
</dbReference>
<evidence type="ECO:0000313" key="1">
    <source>
        <dbReference type="EMBL" id="WLS44771.1"/>
    </source>
</evidence>
<dbReference type="KEGG" id="mprn:Q3V37_25830"/>
<organism evidence="1 2">
    <name type="scientific">Micromonospora profundi</name>
    <dbReference type="NCBI Taxonomy" id="1420889"/>
    <lineage>
        <taxon>Bacteria</taxon>
        <taxon>Bacillati</taxon>
        <taxon>Actinomycetota</taxon>
        <taxon>Actinomycetes</taxon>
        <taxon>Micromonosporales</taxon>
        <taxon>Micromonosporaceae</taxon>
        <taxon>Micromonospora</taxon>
    </lineage>
</organism>
<dbReference type="Proteomes" id="UP001235874">
    <property type="component" value="Chromosome"/>
</dbReference>
<evidence type="ECO:0000313" key="2">
    <source>
        <dbReference type="Proteomes" id="UP001235874"/>
    </source>
</evidence>
<reference evidence="1 2" key="1">
    <citation type="submission" date="2023-07" db="EMBL/GenBank/DDBJ databases">
        <title>Micromonospora profundi TRM 95458 converts glycerol to a new osmotic compound.</title>
        <authorList>
            <person name="Lu D."/>
        </authorList>
    </citation>
    <scope>NUCLEOTIDE SEQUENCE [LARGE SCALE GENOMIC DNA]</scope>
    <source>
        <strain evidence="1 2">TRM95458</strain>
    </source>
</reference>
<keyword evidence="2" id="KW-1185">Reference proteome</keyword>
<accession>A0AAJ6L2A3</accession>